<protein>
    <recommendedName>
        <fullName evidence="2">Exonuclease domain-containing protein</fullName>
    </recommendedName>
</protein>
<feature type="domain" description="Exonuclease" evidence="2">
    <location>
        <begin position="31"/>
        <end position="200"/>
    </location>
</feature>
<dbReference type="Gene3D" id="3.30.420.10">
    <property type="entry name" value="Ribonuclease H-like superfamily/Ribonuclease H"/>
    <property type="match status" value="1"/>
</dbReference>
<dbReference type="PANTHER" id="PTHR30231:SF41">
    <property type="entry name" value="DNA POLYMERASE III SUBUNIT EPSILON"/>
    <property type="match status" value="1"/>
</dbReference>
<evidence type="ECO:0000313" key="3">
    <source>
        <dbReference type="EMBL" id="TVZ03096.1"/>
    </source>
</evidence>
<keyword evidence="1" id="KW-0378">Hydrolase</keyword>
<dbReference type="SMART" id="SM00479">
    <property type="entry name" value="EXOIII"/>
    <property type="match status" value="1"/>
</dbReference>
<proteinExistence type="predicted"/>
<dbReference type="GO" id="GO:0008408">
    <property type="term" value="F:3'-5' exonuclease activity"/>
    <property type="evidence" value="ECO:0007669"/>
    <property type="project" value="TreeGrafter"/>
</dbReference>
<dbReference type="InterPro" id="IPR013520">
    <property type="entry name" value="Ribonucl_H"/>
</dbReference>
<gene>
    <name evidence="3" type="ORF">EAS64_21845</name>
</gene>
<keyword evidence="1" id="KW-0540">Nuclease</keyword>
<comment type="caution">
    <text evidence="3">The sequence shown here is derived from an EMBL/GenBank/DDBJ whole genome shotgun (WGS) entry which is preliminary data.</text>
</comment>
<keyword evidence="1" id="KW-0269">Exonuclease</keyword>
<dbReference type="EMBL" id="RPFW01000004">
    <property type="protein sequence ID" value="TVZ03096.1"/>
    <property type="molecule type" value="Genomic_DNA"/>
</dbReference>
<dbReference type="Proteomes" id="UP000460272">
    <property type="component" value="Unassembled WGS sequence"/>
</dbReference>
<evidence type="ECO:0000256" key="1">
    <source>
        <dbReference type="ARBA" id="ARBA00022839"/>
    </source>
</evidence>
<evidence type="ECO:0000259" key="2">
    <source>
        <dbReference type="SMART" id="SM00479"/>
    </source>
</evidence>
<keyword evidence="4" id="KW-1185">Reference proteome</keyword>
<dbReference type="OrthoDB" id="9803913at2"/>
<dbReference type="AlphaFoldDB" id="A0A6P2BY03"/>
<dbReference type="GO" id="GO:0005829">
    <property type="term" value="C:cytosol"/>
    <property type="evidence" value="ECO:0007669"/>
    <property type="project" value="TreeGrafter"/>
</dbReference>
<dbReference type="GO" id="GO:0003887">
    <property type="term" value="F:DNA-directed DNA polymerase activity"/>
    <property type="evidence" value="ECO:0007669"/>
    <property type="project" value="InterPro"/>
</dbReference>
<dbReference type="InterPro" id="IPR036397">
    <property type="entry name" value="RNaseH_sf"/>
</dbReference>
<dbReference type="Pfam" id="PF00929">
    <property type="entry name" value="RNase_T"/>
    <property type="match status" value="1"/>
</dbReference>
<dbReference type="NCBIfam" id="TIGR00573">
    <property type="entry name" value="dnaq"/>
    <property type="match status" value="1"/>
</dbReference>
<evidence type="ECO:0000313" key="4">
    <source>
        <dbReference type="Proteomes" id="UP000460272"/>
    </source>
</evidence>
<organism evidence="3 4">
    <name type="scientific">Trebonia kvetii</name>
    <dbReference type="NCBI Taxonomy" id="2480626"/>
    <lineage>
        <taxon>Bacteria</taxon>
        <taxon>Bacillati</taxon>
        <taxon>Actinomycetota</taxon>
        <taxon>Actinomycetes</taxon>
        <taxon>Streptosporangiales</taxon>
        <taxon>Treboniaceae</taxon>
        <taxon>Trebonia</taxon>
    </lineage>
</organism>
<dbReference type="InterPro" id="IPR012337">
    <property type="entry name" value="RNaseH-like_sf"/>
</dbReference>
<name>A0A6P2BY03_9ACTN</name>
<dbReference type="GO" id="GO:0045004">
    <property type="term" value="P:DNA replication proofreading"/>
    <property type="evidence" value="ECO:0007669"/>
    <property type="project" value="TreeGrafter"/>
</dbReference>
<dbReference type="InterPro" id="IPR006054">
    <property type="entry name" value="DnaQ"/>
</dbReference>
<sequence>MSVHRPNVGVMTDRVAAAVPGIRSAPLSELAFTVVDIETTGWAPEDAGITEIGAVRVQGGTMLAEFGSLVNPGIPVPEAITTLTGISDQMLISAPPVDDVLPRLLEFAEGSVLTAHNAPFDLRFLTAACAAMGRDWPGFEVLDTVRLARHLMATPQEVPDRKLATLARFFGTPVRPSHRALDDARATAVVLGELLGRLADREGIMTLEQLDTWLAARDAEAMAQAEAAREAQAAAAAPAAGGVSRTAERLAAIVPARFRLRVLRALGVAAAALPARSKTPA</sequence>
<dbReference type="SUPFAM" id="SSF53098">
    <property type="entry name" value="Ribonuclease H-like"/>
    <property type="match status" value="1"/>
</dbReference>
<dbReference type="CDD" id="cd06127">
    <property type="entry name" value="DEDDh"/>
    <property type="match status" value="1"/>
</dbReference>
<reference evidence="3 4" key="1">
    <citation type="submission" date="2018-11" db="EMBL/GenBank/DDBJ databases">
        <title>Trebonia kvetii gen.nov., sp.nov., a novel acidophilic actinobacterium, and proposal of the new actinobacterial family Treboniaceae fam. nov.</title>
        <authorList>
            <person name="Rapoport D."/>
            <person name="Sagova-Mareckova M."/>
            <person name="Sedlacek I."/>
            <person name="Provaznik J."/>
            <person name="Kralova S."/>
            <person name="Pavlinic D."/>
            <person name="Benes V."/>
            <person name="Kopecky J."/>
        </authorList>
    </citation>
    <scope>NUCLEOTIDE SEQUENCE [LARGE SCALE GENOMIC DNA]</scope>
    <source>
        <strain evidence="3 4">15Tr583</strain>
    </source>
</reference>
<dbReference type="FunFam" id="3.30.420.10:FF:000045">
    <property type="entry name" value="3'-5' exonuclease DinG"/>
    <property type="match status" value="1"/>
</dbReference>
<accession>A0A6P2BY03</accession>
<dbReference type="PANTHER" id="PTHR30231">
    <property type="entry name" value="DNA POLYMERASE III SUBUNIT EPSILON"/>
    <property type="match status" value="1"/>
</dbReference>
<dbReference type="GO" id="GO:0003677">
    <property type="term" value="F:DNA binding"/>
    <property type="evidence" value="ECO:0007669"/>
    <property type="project" value="InterPro"/>
</dbReference>